<dbReference type="InterPro" id="IPR032466">
    <property type="entry name" value="Metal_Hydrolase"/>
</dbReference>
<dbReference type="PANTHER" id="PTHR43114">
    <property type="entry name" value="ADENINE DEAMINASE"/>
    <property type="match status" value="1"/>
</dbReference>
<keyword evidence="3" id="KW-0479">Metal-binding</keyword>
<name>A0A8J3FZC8_9PSEU</name>
<evidence type="ECO:0000259" key="6">
    <source>
        <dbReference type="Pfam" id="PF00962"/>
    </source>
</evidence>
<feature type="domain" description="Adenosine deaminase" evidence="6">
    <location>
        <begin position="16"/>
        <end position="300"/>
    </location>
</feature>
<comment type="caution">
    <text evidence="7">The sequence shown here is derived from an EMBL/GenBank/DDBJ whole genome shotgun (WGS) entry which is preliminary data.</text>
</comment>
<dbReference type="Gene3D" id="3.20.20.140">
    <property type="entry name" value="Metal-dependent hydrolases"/>
    <property type="match status" value="1"/>
</dbReference>
<dbReference type="GO" id="GO:0016814">
    <property type="term" value="F:hydrolase activity, acting on carbon-nitrogen (but not peptide) bonds, in cyclic amidines"/>
    <property type="evidence" value="ECO:0007669"/>
    <property type="project" value="UniProtKB-ARBA"/>
</dbReference>
<accession>A0A8J3FZC8</accession>
<keyword evidence="4" id="KW-0378">Hydrolase</keyword>
<evidence type="ECO:0000256" key="1">
    <source>
        <dbReference type="ARBA" id="ARBA00001947"/>
    </source>
</evidence>
<dbReference type="InterPro" id="IPR006330">
    <property type="entry name" value="Ado/ade_deaminase"/>
</dbReference>
<evidence type="ECO:0000256" key="5">
    <source>
        <dbReference type="ARBA" id="ARBA00022833"/>
    </source>
</evidence>
<comment type="cofactor">
    <cofactor evidence="1">
        <name>Zn(2+)</name>
        <dbReference type="ChEBI" id="CHEBI:29105"/>
    </cofactor>
</comment>
<dbReference type="SUPFAM" id="SSF51556">
    <property type="entry name" value="Metallo-dependent hydrolases"/>
    <property type="match status" value="1"/>
</dbReference>
<dbReference type="InterPro" id="IPR001365">
    <property type="entry name" value="A_deaminase_dom"/>
</dbReference>
<reference evidence="7" key="2">
    <citation type="submission" date="2020-09" db="EMBL/GenBank/DDBJ databases">
        <authorList>
            <person name="Sun Q."/>
            <person name="Zhou Y."/>
        </authorList>
    </citation>
    <scope>NUCLEOTIDE SEQUENCE</scope>
    <source>
        <strain evidence="7">CGMCC 4.5737</strain>
    </source>
</reference>
<dbReference type="NCBIfam" id="TIGR01430">
    <property type="entry name" value="aden_deam"/>
    <property type="match status" value="1"/>
</dbReference>
<comment type="similarity">
    <text evidence="2">Belongs to the metallo-dependent hydrolases superfamily. Adenosine and AMP deaminases family.</text>
</comment>
<reference evidence="7" key="1">
    <citation type="journal article" date="2014" name="Int. J. Syst. Evol. Microbiol.">
        <title>Complete genome sequence of Corynebacterium casei LMG S-19264T (=DSM 44701T), isolated from a smear-ripened cheese.</title>
        <authorList>
            <consortium name="US DOE Joint Genome Institute (JGI-PGF)"/>
            <person name="Walter F."/>
            <person name="Albersmeier A."/>
            <person name="Kalinowski J."/>
            <person name="Ruckert C."/>
        </authorList>
    </citation>
    <scope>NUCLEOTIDE SEQUENCE</scope>
    <source>
        <strain evidence="7">CGMCC 4.5737</strain>
    </source>
</reference>
<dbReference type="AlphaFoldDB" id="A0A8J3FZC8"/>
<evidence type="ECO:0000313" key="8">
    <source>
        <dbReference type="Proteomes" id="UP000637578"/>
    </source>
</evidence>
<gene>
    <name evidence="7" type="ORF">GCM10012275_62660</name>
</gene>
<dbReference type="PANTHER" id="PTHR43114:SF6">
    <property type="entry name" value="ADENINE DEAMINASE"/>
    <property type="match status" value="1"/>
</dbReference>
<proteinExistence type="inferred from homology"/>
<evidence type="ECO:0000313" key="7">
    <source>
        <dbReference type="EMBL" id="GGM83512.1"/>
    </source>
</evidence>
<protein>
    <submittedName>
        <fullName evidence="7">Putative adenosine/adenine deaminase</fullName>
    </submittedName>
</protein>
<evidence type="ECO:0000256" key="4">
    <source>
        <dbReference type="ARBA" id="ARBA00022801"/>
    </source>
</evidence>
<keyword evidence="5" id="KW-0862">Zinc</keyword>
<dbReference type="EMBL" id="BMMK01000062">
    <property type="protein sequence ID" value="GGM83512.1"/>
    <property type="molecule type" value="Genomic_DNA"/>
</dbReference>
<dbReference type="Proteomes" id="UP000637578">
    <property type="component" value="Unassembled WGS sequence"/>
</dbReference>
<evidence type="ECO:0000256" key="3">
    <source>
        <dbReference type="ARBA" id="ARBA00022723"/>
    </source>
</evidence>
<evidence type="ECO:0000256" key="2">
    <source>
        <dbReference type="ARBA" id="ARBA00006676"/>
    </source>
</evidence>
<sequence>MRRETLRDLAARNEVAVPLWDQARPQTWATFQGYYDAARAAIRTVDDLRRVVVEAAEDDAADGAGWMEIQVDPTSYVQVFGGLRPVIETVLAATSEACVPTGVIVCSSWARPGAHAEQLARLAVEYAEDGVVGFGLSNDERLGHVDDFTEAFRIAADAGLIRVPHSGFYTGPEHVRCCVERLGATRVGHGISAVQNRSVLALLAERQVALELCPASYPALGVLEATDIPVSTLLQAGVPVVLGSDDPLVFGTSLAGQYVLCREAGGVSDNALAAIARCSIQFSAAPSLVKETLLAGVDRWVRGCGDGSVVS</sequence>
<dbReference type="GO" id="GO:0046872">
    <property type="term" value="F:metal ion binding"/>
    <property type="evidence" value="ECO:0007669"/>
    <property type="project" value="UniProtKB-KW"/>
</dbReference>
<dbReference type="GO" id="GO:0019239">
    <property type="term" value="F:deaminase activity"/>
    <property type="evidence" value="ECO:0007669"/>
    <property type="project" value="InterPro"/>
</dbReference>
<organism evidence="7 8">
    <name type="scientific">Longimycelium tulufanense</name>
    <dbReference type="NCBI Taxonomy" id="907463"/>
    <lineage>
        <taxon>Bacteria</taxon>
        <taxon>Bacillati</taxon>
        <taxon>Actinomycetota</taxon>
        <taxon>Actinomycetes</taxon>
        <taxon>Pseudonocardiales</taxon>
        <taxon>Pseudonocardiaceae</taxon>
        <taxon>Longimycelium</taxon>
    </lineage>
</organism>
<dbReference type="Pfam" id="PF00962">
    <property type="entry name" value="A_deaminase"/>
    <property type="match status" value="1"/>
</dbReference>
<keyword evidence="8" id="KW-1185">Reference proteome</keyword>